<reference evidence="2" key="1">
    <citation type="submission" date="2016-12" db="EMBL/GenBank/DDBJ databases">
        <title>The genomes of Aspergillus section Nigri reveals drivers in fungal speciation.</title>
        <authorList>
            <consortium name="DOE Joint Genome Institute"/>
            <person name="Vesth T.C."/>
            <person name="Nybo J."/>
            <person name="Theobald S."/>
            <person name="Brandl J."/>
            <person name="Frisvad J.C."/>
            <person name="Nielsen K.F."/>
            <person name="Lyhne E.K."/>
            <person name="Kogle M.E."/>
            <person name="Kuo A."/>
            <person name="Riley R."/>
            <person name="Clum A."/>
            <person name="Nolan M."/>
            <person name="Lipzen A."/>
            <person name="Salamov A."/>
            <person name="Henrissat B."/>
            <person name="Wiebenga A."/>
            <person name="De vries R.P."/>
            <person name="Grigoriev I.V."/>
            <person name="Mortensen U.H."/>
            <person name="Andersen M.R."/>
            <person name="Baker S.E."/>
        </authorList>
    </citation>
    <scope>NUCLEOTIDE SEQUENCE</scope>
    <source>
        <strain evidence="2">IBT 28561</strain>
    </source>
</reference>
<dbReference type="GeneID" id="36549631"/>
<accession>A0A2I1CS72</accession>
<evidence type="ECO:0000313" key="2">
    <source>
        <dbReference type="EMBL" id="PKY00475.1"/>
    </source>
</evidence>
<gene>
    <name evidence="2" type="ORF">P168DRAFT_68457</name>
</gene>
<dbReference type="OrthoDB" id="72726at2759"/>
<keyword evidence="3" id="KW-1185">Reference proteome</keyword>
<evidence type="ECO:0000256" key="1">
    <source>
        <dbReference type="SAM" id="MobiDB-lite"/>
    </source>
</evidence>
<organism evidence="2 3">
    <name type="scientific">Aspergillus campestris (strain IBT 28561)</name>
    <dbReference type="NCBI Taxonomy" id="1392248"/>
    <lineage>
        <taxon>Eukaryota</taxon>
        <taxon>Fungi</taxon>
        <taxon>Dikarya</taxon>
        <taxon>Ascomycota</taxon>
        <taxon>Pezizomycotina</taxon>
        <taxon>Eurotiomycetes</taxon>
        <taxon>Eurotiomycetidae</taxon>
        <taxon>Eurotiales</taxon>
        <taxon>Aspergillaceae</taxon>
        <taxon>Aspergillus</taxon>
        <taxon>Aspergillus subgen. Circumdati</taxon>
    </lineage>
</organism>
<comment type="caution">
    <text evidence="2">The sequence shown here is derived from an EMBL/GenBank/DDBJ whole genome shotgun (WGS) entry which is preliminary data.</text>
</comment>
<dbReference type="RefSeq" id="XP_024689069.1">
    <property type="nucleotide sequence ID" value="XM_024842102.1"/>
</dbReference>
<sequence>MDMAQITRLKHLAVCHSPTGLKLFDCGRDLEPDTPNGNLDAADLELDEGLLRYEEHNDSDGELGENDSIDLSNATCESATDGDDDEDDDERRHGIQYFHLGAVLGLFPGLQFDLLKVFNGVGSGPDTSVHTTDCFSSLLAADDYRKLWMVPAGGDEGPWLDSPCIEEWKAIIATHIQ</sequence>
<dbReference type="Proteomes" id="UP000234254">
    <property type="component" value="Unassembled WGS sequence"/>
</dbReference>
<evidence type="ECO:0000313" key="3">
    <source>
        <dbReference type="Proteomes" id="UP000234254"/>
    </source>
</evidence>
<dbReference type="VEuPathDB" id="FungiDB:P168DRAFT_68457"/>
<proteinExistence type="predicted"/>
<dbReference type="EMBL" id="MSFM01000014">
    <property type="protein sequence ID" value="PKY00475.1"/>
    <property type="molecule type" value="Genomic_DNA"/>
</dbReference>
<feature type="compositionally biased region" description="Acidic residues" evidence="1">
    <location>
        <begin position="80"/>
        <end position="89"/>
    </location>
</feature>
<feature type="region of interest" description="Disordered" evidence="1">
    <location>
        <begin position="57"/>
        <end position="90"/>
    </location>
</feature>
<protein>
    <submittedName>
        <fullName evidence="2">Uncharacterized protein</fullName>
    </submittedName>
</protein>
<feature type="compositionally biased region" description="Polar residues" evidence="1">
    <location>
        <begin position="69"/>
        <end position="78"/>
    </location>
</feature>
<dbReference type="AlphaFoldDB" id="A0A2I1CS72"/>
<name>A0A2I1CS72_ASPC2</name>